<evidence type="ECO:0000256" key="1">
    <source>
        <dbReference type="ARBA" id="ARBA00022578"/>
    </source>
</evidence>
<dbReference type="GO" id="GO:0015074">
    <property type="term" value="P:DNA integration"/>
    <property type="evidence" value="ECO:0007669"/>
    <property type="project" value="UniProtKB-KW"/>
</dbReference>
<feature type="compositionally biased region" description="Polar residues" evidence="16">
    <location>
        <begin position="187"/>
        <end position="207"/>
    </location>
</feature>
<evidence type="ECO:0000256" key="11">
    <source>
        <dbReference type="ARBA" id="ARBA00022932"/>
    </source>
</evidence>
<dbReference type="GO" id="GO:0046872">
    <property type="term" value="F:metal ion binding"/>
    <property type="evidence" value="ECO:0007669"/>
    <property type="project" value="UniProtKB-KW"/>
</dbReference>
<feature type="non-terminal residue" evidence="18">
    <location>
        <position position="1"/>
    </location>
</feature>
<keyword evidence="6" id="KW-0378">Hydrolase</keyword>
<evidence type="ECO:0000256" key="14">
    <source>
        <dbReference type="ARBA" id="ARBA00048173"/>
    </source>
</evidence>
<evidence type="ECO:0000256" key="16">
    <source>
        <dbReference type="SAM" id="MobiDB-lite"/>
    </source>
</evidence>
<dbReference type="InterPro" id="IPR013103">
    <property type="entry name" value="RVT_2"/>
</dbReference>
<evidence type="ECO:0000256" key="3">
    <source>
        <dbReference type="ARBA" id="ARBA00022722"/>
    </source>
</evidence>
<dbReference type="GO" id="GO:0003964">
    <property type="term" value="F:RNA-directed DNA polymerase activity"/>
    <property type="evidence" value="ECO:0007669"/>
    <property type="project" value="UniProtKB-KW"/>
</dbReference>
<sequence length="542" mass="62124">LCGPFQTPLIGGAKYFLIIERKSKISSQMEEGNVSINHCTEAGINHKISPPYTPQHNPFSERGNRSVLEKARCIMLQSKLPMKYWAEAVSTATFLCNLIPKHEDQKTPYEIWYNTKPSLHRLKPFGCKAWLKIPTNHIKNKLGPKAWDGIFLGYENLASSFCILRLIDQKIIINRHVVFDEEKFPSLPSQQQSTEDVFKSFPSSNQMIEEEDTEESSSSTDSMSDEEEETYVDALEHQPSRIRIIGPRHPTLISSEINSNNILPYPRRQARANLANSNQVPKTFNEAITSPNKDEWNLAIKKELQNIENLKVWTLRERKDNDHPITSTWIFKEKTDDSGRVTKHKARLCAHGFHQIAGLDYQSTFSPTGRLSSLRASISFAAIYGYEFHQMDVQSAFLNAPLQEEICLEIPQGVPANKETQVLQLNKALYGLKQASLAWYKHLSNWLITSNFQCSITDPCVFWRKGKKPIWIYIHVDDLAIFGPNLNEFKEEIKSEFDIKDLGKANLLLEIKISHFNDGFGLNQEHYIKELADKYNIKDLVP</sequence>
<evidence type="ECO:0000259" key="17">
    <source>
        <dbReference type="PROSITE" id="PS50994"/>
    </source>
</evidence>
<dbReference type="EMBL" id="AVOT02010316">
    <property type="protein sequence ID" value="MBW0489909.1"/>
    <property type="molecule type" value="Genomic_DNA"/>
</dbReference>
<feature type="region of interest" description="Disordered" evidence="16">
    <location>
        <begin position="185"/>
        <end position="237"/>
    </location>
</feature>
<evidence type="ECO:0000256" key="2">
    <source>
        <dbReference type="ARBA" id="ARBA00022695"/>
    </source>
</evidence>
<dbReference type="GO" id="GO:0005634">
    <property type="term" value="C:nucleus"/>
    <property type="evidence" value="ECO:0007669"/>
    <property type="project" value="UniProtKB-ARBA"/>
</dbReference>
<evidence type="ECO:0000256" key="7">
    <source>
        <dbReference type="ARBA" id="ARBA00022842"/>
    </source>
</evidence>
<dbReference type="PANTHER" id="PTHR42648:SF11">
    <property type="entry name" value="TRANSPOSON TY4-P GAG-POL POLYPROTEIN"/>
    <property type="match status" value="1"/>
</dbReference>
<keyword evidence="12" id="KW-0233">DNA recombination</keyword>
<keyword evidence="11" id="KW-0808">Transferase</keyword>
<keyword evidence="7" id="KW-0460">Magnesium</keyword>
<evidence type="ECO:0000256" key="5">
    <source>
        <dbReference type="ARBA" id="ARBA00022759"/>
    </source>
</evidence>
<evidence type="ECO:0000256" key="9">
    <source>
        <dbReference type="ARBA" id="ARBA00022908"/>
    </source>
</evidence>
<organism evidence="18 19">
    <name type="scientific">Austropuccinia psidii MF-1</name>
    <dbReference type="NCBI Taxonomy" id="1389203"/>
    <lineage>
        <taxon>Eukaryota</taxon>
        <taxon>Fungi</taxon>
        <taxon>Dikarya</taxon>
        <taxon>Basidiomycota</taxon>
        <taxon>Pucciniomycotina</taxon>
        <taxon>Pucciniomycetes</taxon>
        <taxon>Pucciniales</taxon>
        <taxon>Sphaerophragmiaceae</taxon>
        <taxon>Austropuccinia</taxon>
    </lineage>
</organism>
<keyword evidence="5" id="KW-0255">Endonuclease</keyword>
<protein>
    <recommendedName>
        <fullName evidence="17">Integrase catalytic domain-containing protein</fullName>
    </recommendedName>
</protein>
<dbReference type="GO" id="GO:0004519">
    <property type="term" value="F:endonuclease activity"/>
    <property type="evidence" value="ECO:0007669"/>
    <property type="project" value="UniProtKB-KW"/>
</dbReference>
<evidence type="ECO:0000256" key="8">
    <source>
        <dbReference type="ARBA" id="ARBA00022884"/>
    </source>
</evidence>
<evidence type="ECO:0000256" key="4">
    <source>
        <dbReference type="ARBA" id="ARBA00022723"/>
    </source>
</evidence>
<dbReference type="PROSITE" id="PS50994">
    <property type="entry name" value="INTEGRASE"/>
    <property type="match status" value="1"/>
</dbReference>
<keyword evidence="2" id="KW-0548">Nucleotidyltransferase</keyword>
<keyword evidence="9" id="KW-0229">DNA integration</keyword>
<dbReference type="InterPro" id="IPR057670">
    <property type="entry name" value="SH3_retrovirus"/>
</dbReference>
<dbReference type="PANTHER" id="PTHR42648">
    <property type="entry name" value="TRANSPOSASE, PUTATIVE-RELATED"/>
    <property type="match status" value="1"/>
</dbReference>
<keyword evidence="8" id="KW-0694">RNA-binding</keyword>
<keyword evidence="13" id="KW-0511">Multifunctional enzyme</keyword>
<comment type="catalytic activity">
    <reaction evidence="15">
        <text>DNA(n) + a 2'-deoxyribonucleoside 5'-triphosphate = DNA(n+1) + diphosphate</text>
        <dbReference type="Rhea" id="RHEA:22508"/>
        <dbReference type="Rhea" id="RHEA-COMP:17339"/>
        <dbReference type="Rhea" id="RHEA-COMP:17340"/>
        <dbReference type="ChEBI" id="CHEBI:33019"/>
        <dbReference type="ChEBI" id="CHEBI:61560"/>
        <dbReference type="ChEBI" id="CHEBI:173112"/>
        <dbReference type="EC" id="2.7.7.7"/>
    </reaction>
</comment>
<keyword evidence="4" id="KW-0479">Metal-binding</keyword>
<keyword evidence="19" id="KW-1185">Reference proteome</keyword>
<dbReference type="InterPro" id="IPR043502">
    <property type="entry name" value="DNA/RNA_pol_sf"/>
</dbReference>
<keyword evidence="11" id="KW-0239">DNA-directed DNA polymerase</keyword>
<evidence type="ECO:0000256" key="6">
    <source>
        <dbReference type="ARBA" id="ARBA00022801"/>
    </source>
</evidence>
<evidence type="ECO:0000313" key="19">
    <source>
        <dbReference type="Proteomes" id="UP000765509"/>
    </source>
</evidence>
<dbReference type="InterPro" id="IPR012337">
    <property type="entry name" value="RNaseH-like_sf"/>
</dbReference>
<keyword evidence="10" id="KW-0695">RNA-directed DNA polymerase</keyword>
<dbReference type="SUPFAM" id="SSF56672">
    <property type="entry name" value="DNA/RNA polymerases"/>
    <property type="match status" value="1"/>
</dbReference>
<dbReference type="GO" id="GO:0032196">
    <property type="term" value="P:transposition"/>
    <property type="evidence" value="ECO:0007669"/>
    <property type="project" value="UniProtKB-KW"/>
</dbReference>
<name>A0A9Q3H4R2_9BASI</name>
<evidence type="ECO:0000256" key="15">
    <source>
        <dbReference type="ARBA" id="ARBA00049244"/>
    </source>
</evidence>
<evidence type="ECO:0000256" key="13">
    <source>
        <dbReference type="ARBA" id="ARBA00023268"/>
    </source>
</evidence>
<reference evidence="18" key="1">
    <citation type="submission" date="2021-03" db="EMBL/GenBank/DDBJ databases">
        <title>Draft genome sequence of rust myrtle Austropuccinia psidii MF-1, a brazilian biotype.</title>
        <authorList>
            <person name="Quecine M.C."/>
            <person name="Pachon D.M.R."/>
            <person name="Bonatelli M.L."/>
            <person name="Correr F.H."/>
            <person name="Franceschini L.M."/>
            <person name="Leite T.F."/>
            <person name="Margarido G.R.A."/>
            <person name="Almeida C.A."/>
            <person name="Ferrarezi J.A."/>
            <person name="Labate C.A."/>
        </authorList>
    </citation>
    <scope>NUCLEOTIDE SEQUENCE</scope>
    <source>
        <strain evidence="18">MF-1</strain>
    </source>
</reference>
<evidence type="ECO:0000256" key="12">
    <source>
        <dbReference type="ARBA" id="ARBA00023172"/>
    </source>
</evidence>
<dbReference type="Proteomes" id="UP000765509">
    <property type="component" value="Unassembled WGS sequence"/>
</dbReference>
<dbReference type="InterPro" id="IPR036397">
    <property type="entry name" value="RNaseH_sf"/>
</dbReference>
<dbReference type="GO" id="GO:0003723">
    <property type="term" value="F:RNA binding"/>
    <property type="evidence" value="ECO:0007669"/>
    <property type="project" value="UniProtKB-KW"/>
</dbReference>
<comment type="caution">
    <text evidence="18">The sequence shown here is derived from an EMBL/GenBank/DDBJ whole genome shotgun (WGS) entry which is preliminary data.</text>
</comment>
<dbReference type="Pfam" id="PF25597">
    <property type="entry name" value="SH3_retrovirus"/>
    <property type="match status" value="1"/>
</dbReference>
<keyword evidence="3" id="KW-0540">Nuclease</keyword>
<dbReference type="AlphaFoldDB" id="A0A9Q3H4R2"/>
<dbReference type="GO" id="GO:0006310">
    <property type="term" value="P:DNA recombination"/>
    <property type="evidence" value="ECO:0007669"/>
    <property type="project" value="UniProtKB-KW"/>
</dbReference>
<dbReference type="OrthoDB" id="3054497at2759"/>
<comment type="catalytic activity">
    <reaction evidence="14">
        <text>DNA(n) + a 2'-deoxyribonucleoside 5'-triphosphate = DNA(n+1) + diphosphate</text>
        <dbReference type="Rhea" id="RHEA:22508"/>
        <dbReference type="Rhea" id="RHEA-COMP:17339"/>
        <dbReference type="Rhea" id="RHEA-COMP:17340"/>
        <dbReference type="ChEBI" id="CHEBI:33019"/>
        <dbReference type="ChEBI" id="CHEBI:61560"/>
        <dbReference type="ChEBI" id="CHEBI:173112"/>
        <dbReference type="EC" id="2.7.7.49"/>
    </reaction>
</comment>
<dbReference type="GO" id="GO:0003887">
    <property type="term" value="F:DNA-directed DNA polymerase activity"/>
    <property type="evidence" value="ECO:0007669"/>
    <property type="project" value="UniProtKB-KW"/>
</dbReference>
<feature type="domain" description="Integrase catalytic" evidence="17">
    <location>
        <begin position="1"/>
        <end position="116"/>
    </location>
</feature>
<dbReference type="InterPro" id="IPR039537">
    <property type="entry name" value="Retrotran_Ty1/copia-like"/>
</dbReference>
<keyword evidence="1" id="KW-0815">Transposition</keyword>
<dbReference type="SUPFAM" id="SSF53098">
    <property type="entry name" value="Ribonuclease H-like"/>
    <property type="match status" value="1"/>
</dbReference>
<gene>
    <name evidence="18" type="ORF">O181_029624</name>
</gene>
<dbReference type="GO" id="GO:0016787">
    <property type="term" value="F:hydrolase activity"/>
    <property type="evidence" value="ECO:0007669"/>
    <property type="project" value="UniProtKB-KW"/>
</dbReference>
<evidence type="ECO:0000256" key="10">
    <source>
        <dbReference type="ARBA" id="ARBA00022918"/>
    </source>
</evidence>
<dbReference type="Pfam" id="PF07727">
    <property type="entry name" value="RVT_2"/>
    <property type="match status" value="1"/>
</dbReference>
<accession>A0A9Q3H4R2</accession>
<evidence type="ECO:0000313" key="18">
    <source>
        <dbReference type="EMBL" id="MBW0489909.1"/>
    </source>
</evidence>
<dbReference type="InterPro" id="IPR001584">
    <property type="entry name" value="Integrase_cat-core"/>
</dbReference>
<dbReference type="Gene3D" id="3.30.420.10">
    <property type="entry name" value="Ribonuclease H-like superfamily/Ribonuclease H"/>
    <property type="match status" value="1"/>
</dbReference>
<proteinExistence type="predicted"/>